<dbReference type="GO" id="GO:0006412">
    <property type="term" value="P:translation"/>
    <property type="evidence" value="ECO:0007669"/>
    <property type="project" value="UniProtKB-UniRule"/>
</dbReference>
<reference evidence="7 8" key="1">
    <citation type="submission" date="2020-08" db="EMBL/GenBank/DDBJ databases">
        <title>Genomic Encyclopedia of Type Strains, Phase IV (KMG-IV): sequencing the most valuable type-strain genomes for metagenomic binning, comparative biology and taxonomic classification.</title>
        <authorList>
            <person name="Goeker M."/>
        </authorList>
    </citation>
    <scope>NUCLEOTIDE SEQUENCE [LARGE SCALE GENOMIC DNA]</scope>
    <source>
        <strain evidence="7 8">DSM 103725</strain>
    </source>
</reference>
<gene>
    <name evidence="5" type="primary">rpmF</name>
    <name evidence="7" type="ORF">HNQ40_000371</name>
</gene>
<evidence type="ECO:0000313" key="8">
    <source>
        <dbReference type="Proteomes" id="UP000541810"/>
    </source>
</evidence>
<dbReference type="AlphaFoldDB" id="A0A7X0LIT0"/>
<dbReference type="Proteomes" id="UP000541810">
    <property type="component" value="Unassembled WGS sequence"/>
</dbReference>
<evidence type="ECO:0000313" key="7">
    <source>
        <dbReference type="EMBL" id="MBB6428565.1"/>
    </source>
</evidence>
<sequence length="69" mass="7853">MLPVQRKTRTQTRKGRSHHALTDAQLVTCPHSGEAKKPHTACRETGYVPPNGNRPGFFLDIKLFRKKNK</sequence>
<evidence type="ECO:0000256" key="5">
    <source>
        <dbReference type="HAMAP-Rule" id="MF_00340"/>
    </source>
</evidence>
<dbReference type="PANTHER" id="PTHR35534">
    <property type="entry name" value="50S RIBOSOMAL PROTEIN L32"/>
    <property type="match status" value="1"/>
</dbReference>
<dbReference type="SUPFAM" id="SSF57829">
    <property type="entry name" value="Zn-binding ribosomal proteins"/>
    <property type="match status" value="1"/>
</dbReference>
<evidence type="ECO:0000256" key="1">
    <source>
        <dbReference type="ARBA" id="ARBA00008560"/>
    </source>
</evidence>
<dbReference type="NCBIfam" id="TIGR01031">
    <property type="entry name" value="rpmF_bact"/>
    <property type="match status" value="1"/>
</dbReference>
<accession>A0A7X0LIT0</accession>
<keyword evidence="8" id="KW-1185">Reference proteome</keyword>
<feature type="compositionally biased region" description="Basic residues" evidence="6">
    <location>
        <begin position="1"/>
        <end position="19"/>
    </location>
</feature>
<keyword evidence="2 5" id="KW-0689">Ribosomal protein</keyword>
<evidence type="ECO:0000256" key="4">
    <source>
        <dbReference type="ARBA" id="ARBA00035178"/>
    </source>
</evidence>
<dbReference type="InterPro" id="IPR011332">
    <property type="entry name" value="Ribosomal_zn-bd"/>
</dbReference>
<dbReference type="GO" id="GO:0003735">
    <property type="term" value="F:structural constituent of ribosome"/>
    <property type="evidence" value="ECO:0007669"/>
    <property type="project" value="InterPro"/>
</dbReference>
<dbReference type="Pfam" id="PF01783">
    <property type="entry name" value="Ribosomal_L32p"/>
    <property type="match status" value="1"/>
</dbReference>
<organism evidence="7 8">
    <name type="scientific">Algisphaera agarilytica</name>
    <dbReference type="NCBI Taxonomy" id="1385975"/>
    <lineage>
        <taxon>Bacteria</taxon>
        <taxon>Pseudomonadati</taxon>
        <taxon>Planctomycetota</taxon>
        <taxon>Phycisphaerae</taxon>
        <taxon>Phycisphaerales</taxon>
        <taxon>Phycisphaeraceae</taxon>
        <taxon>Algisphaera</taxon>
    </lineage>
</organism>
<dbReference type="HAMAP" id="MF_00340">
    <property type="entry name" value="Ribosomal_bL32"/>
    <property type="match status" value="1"/>
</dbReference>
<evidence type="ECO:0000256" key="2">
    <source>
        <dbReference type="ARBA" id="ARBA00022980"/>
    </source>
</evidence>
<name>A0A7X0LIT0_9BACT</name>
<dbReference type="PANTHER" id="PTHR35534:SF1">
    <property type="entry name" value="LARGE RIBOSOMAL SUBUNIT PROTEIN BL32"/>
    <property type="match status" value="1"/>
</dbReference>
<dbReference type="GO" id="GO:0015934">
    <property type="term" value="C:large ribosomal subunit"/>
    <property type="evidence" value="ECO:0007669"/>
    <property type="project" value="InterPro"/>
</dbReference>
<dbReference type="EMBL" id="JACHGY010000001">
    <property type="protein sequence ID" value="MBB6428565.1"/>
    <property type="molecule type" value="Genomic_DNA"/>
</dbReference>
<comment type="caution">
    <text evidence="7">The sequence shown here is derived from an EMBL/GenBank/DDBJ whole genome shotgun (WGS) entry which is preliminary data.</text>
</comment>
<proteinExistence type="inferred from homology"/>
<keyword evidence="3 5" id="KW-0687">Ribonucleoprotein</keyword>
<protein>
    <recommendedName>
        <fullName evidence="4 5">Large ribosomal subunit protein bL32</fullName>
    </recommendedName>
</protein>
<comment type="similarity">
    <text evidence="1 5">Belongs to the bacterial ribosomal protein bL32 family.</text>
</comment>
<dbReference type="InterPro" id="IPR044957">
    <property type="entry name" value="Ribosomal_bL32_bact"/>
</dbReference>
<dbReference type="RefSeq" id="WP_184675823.1">
    <property type="nucleotide sequence ID" value="NZ_JACHGY010000001.1"/>
</dbReference>
<evidence type="ECO:0000256" key="3">
    <source>
        <dbReference type="ARBA" id="ARBA00023274"/>
    </source>
</evidence>
<feature type="region of interest" description="Disordered" evidence="6">
    <location>
        <begin position="1"/>
        <end position="54"/>
    </location>
</feature>
<evidence type="ECO:0000256" key="6">
    <source>
        <dbReference type="SAM" id="MobiDB-lite"/>
    </source>
</evidence>
<dbReference type="InterPro" id="IPR002677">
    <property type="entry name" value="Ribosomal_bL32"/>
</dbReference>